<dbReference type="SUPFAM" id="SSF53756">
    <property type="entry name" value="UDP-Glycosyltransferase/glycogen phosphorylase"/>
    <property type="match status" value="1"/>
</dbReference>
<keyword evidence="4" id="KW-1133">Transmembrane helix</keyword>
<evidence type="ECO:0000256" key="4">
    <source>
        <dbReference type="SAM" id="Phobius"/>
    </source>
</evidence>
<gene>
    <name evidence="5" type="ORF">OFUS_LOCUS401</name>
</gene>
<evidence type="ECO:0000256" key="1">
    <source>
        <dbReference type="ARBA" id="ARBA00009995"/>
    </source>
</evidence>
<evidence type="ECO:0000256" key="2">
    <source>
        <dbReference type="ARBA" id="ARBA00022676"/>
    </source>
</evidence>
<keyword evidence="2" id="KW-0328">Glycosyltransferase</keyword>
<evidence type="ECO:0000313" key="6">
    <source>
        <dbReference type="Proteomes" id="UP000749559"/>
    </source>
</evidence>
<dbReference type="Proteomes" id="UP000749559">
    <property type="component" value="Unassembled WGS sequence"/>
</dbReference>
<dbReference type="AlphaFoldDB" id="A0A8S4MWM0"/>
<name>A0A8S4MWM0_OWEFU</name>
<dbReference type="OrthoDB" id="5835829at2759"/>
<keyword evidence="4" id="KW-0472">Membrane</keyword>
<keyword evidence="4" id="KW-0812">Transmembrane</keyword>
<comment type="similarity">
    <text evidence="1">Belongs to the UDP-glycosyltransferase family.</text>
</comment>
<dbReference type="Pfam" id="PF00201">
    <property type="entry name" value="UDPGT"/>
    <property type="match status" value="1"/>
</dbReference>
<dbReference type="GO" id="GO:0008194">
    <property type="term" value="F:UDP-glycosyltransferase activity"/>
    <property type="evidence" value="ECO:0007669"/>
    <property type="project" value="InterPro"/>
</dbReference>
<dbReference type="InterPro" id="IPR002213">
    <property type="entry name" value="UDP_glucos_trans"/>
</dbReference>
<organism evidence="5 6">
    <name type="scientific">Owenia fusiformis</name>
    <name type="common">Polychaete worm</name>
    <dbReference type="NCBI Taxonomy" id="6347"/>
    <lineage>
        <taxon>Eukaryota</taxon>
        <taxon>Metazoa</taxon>
        <taxon>Spiralia</taxon>
        <taxon>Lophotrochozoa</taxon>
        <taxon>Annelida</taxon>
        <taxon>Polychaeta</taxon>
        <taxon>Sedentaria</taxon>
        <taxon>Canalipalpata</taxon>
        <taxon>Sabellida</taxon>
        <taxon>Oweniida</taxon>
        <taxon>Oweniidae</taxon>
        <taxon>Owenia</taxon>
    </lineage>
</organism>
<dbReference type="InterPro" id="IPR050271">
    <property type="entry name" value="UDP-glycosyltransferase"/>
</dbReference>
<keyword evidence="6" id="KW-1185">Reference proteome</keyword>
<dbReference type="EMBL" id="CAIIXF020000001">
    <property type="protein sequence ID" value="CAH1772677.1"/>
    <property type="molecule type" value="Genomic_DNA"/>
</dbReference>
<protein>
    <submittedName>
        <fullName evidence="5">Uncharacterized protein</fullName>
    </submittedName>
</protein>
<keyword evidence="3" id="KW-0808">Transferase</keyword>
<dbReference type="PANTHER" id="PTHR48043">
    <property type="entry name" value="EG:EG0003.4 PROTEIN-RELATED"/>
    <property type="match status" value="1"/>
</dbReference>
<dbReference type="PANTHER" id="PTHR48043:SF159">
    <property type="entry name" value="EG:EG0003.4 PROTEIN-RELATED"/>
    <property type="match status" value="1"/>
</dbReference>
<feature type="transmembrane region" description="Helical" evidence="4">
    <location>
        <begin position="113"/>
        <end position="140"/>
    </location>
</feature>
<evidence type="ECO:0000313" key="5">
    <source>
        <dbReference type="EMBL" id="CAH1772677.1"/>
    </source>
</evidence>
<accession>A0A8S4MWM0</accession>
<comment type="caution">
    <text evidence="5">The sequence shown here is derived from an EMBL/GenBank/DDBJ whole genome shotgun (WGS) entry which is preliminary data.</text>
</comment>
<reference evidence="5" key="1">
    <citation type="submission" date="2022-03" db="EMBL/GenBank/DDBJ databases">
        <authorList>
            <person name="Martin C."/>
        </authorList>
    </citation>
    <scope>NUCLEOTIDE SEQUENCE</scope>
</reference>
<feature type="non-terminal residue" evidence="5">
    <location>
        <position position="1"/>
    </location>
</feature>
<evidence type="ECO:0000256" key="3">
    <source>
        <dbReference type="ARBA" id="ARBA00022679"/>
    </source>
</evidence>
<dbReference type="Gene3D" id="3.40.50.2000">
    <property type="entry name" value="Glycogen Phosphorylase B"/>
    <property type="match status" value="1"/>
</dbReference>
<proteinExistence type="inferred from homology"/>
<sequence>ALNSGLPVVGIPFIVDQEYNCLKLADRVKSAKFVKLKTITSEQLQSVMEEAINDKTYRANAMKATSIYHDQPIDPRNKTLFWIEYVIRHKGAAHLRSAGENQLNFFQYYLLDIAGLVAVILFTALISLTVILKAVINCLLKILKHKKD</sequence>